<feature type="domain" description="PAC" evidence="12">
    <location>
        <begin position="475"/>
        <end position="529"/>
    </location>
</feature>
<evidence type="ECO:0000256" key="6">
    <source>
        <dbReference type="ARBA" id="ARBA00023012"/>
    </source>
</evidence>
<dbReference type="Pfam" id="PF00512">
    <property type="entry name" value="HisKA"/>
    <property type="match status" value="1"/>
</dbReference>
<dbReference type="SMART" id="SM00388">
    <property type="entry name" value="HisKA"/>
    <property type="match status" value="1"/>
</dbReference>
<feature type="modified residue" description="4-aspartylphosphate" evidence="7">
    <location>
        <position position="1176"/>
    </location>
</feature>
<dbReference type="PROSITE" id="PS50110">
    <property type="entry name" value="RESPONSE_REGULATORY"/>
    <property type="match status" value="2"/>
</dbReference>
<dbReference type="CDD" id="cd00130">
    <property type="entry name" value="PAS"/>
    <property type="match status" value="3"/>
</dbReference>
<dbReference type="PROSITE" id="PS50113">
    <property type="entry name" value="PAC"/>
    <property type="match status" value="2"/>
</dbReference>
<dbReference type="RefSeq" id="WP_283757710.1">
    <property type="nucleotide sequence ID" value="NZ_JAQOSQ010000005.1"/>
</dbReference>
<dbReference type="InterPro" id="IPR003661">
    <property type="entry name" value="HisK_dim/P_dom"/>
</dbReference>
<dbReference type="SMART" id="SM00387">
    <property type="entry name" value="HATPase_c"/>
    <property type="match status" value="1"/>
</dbReference>
<accession>A0ABT7BV40</accession>
<dbReference type="InterPro" id="IPR036097">
    <property type="entry name" value="HisK_dim/P_sf"/>
</dbReference>
<dbReference type="PROSITE" id="PS50109">
    <property type="entry name" value="HIS_KIN"/>
    <property type="match status" value="1"/>
</dbReference>
<feature type="coiled-coil region" evidence="8">
    <location>
        <begin position="697"/>
        <end position="741"/>
    </location>
</feature>
<dbReference type="InterPro" id="IPR001789">
    <property type="entry name" value="Sig_transdc_resp-reg_receiver"/>
</dbReference>
<evidence type="ECO:0000313" key="14">
    <source>
        <dbReference type="Proteomes" id="UP001232992"/>
    </source>
</evidence>
<dbReference type="Pfam" id="PF13426">
    <property type="entry name" value="PAS_9"/>
    <property type="match status" value="2"/>
</dbReference>
<dbReference type="Pfam" id="PF00072">
    <property type="entry name" value="Response_reg"/>
    <property type="match status" value="1"/>
</dbReference>
<dbReference type="InterPro" id="IPR036890">
    <property type="entry name" value="HATPase_C_sf"/>
</dbReference>
<feature type="modified residue" description="4-aspartylphosphate" evidence="7">
    <location>
        <position position="60"/>
    </location>
</feature>
<dbReference type="SUPFAM" id="SSF47384">
    <property type="entry name" value="Homodimeric domain of signal transducing histidine kinase"/>
    <property type="match status" value="1"/>
</dbReference>
<dbReference type="InterPro" id="IPR029016">
    <property type="entry name" value="GAF-like_dom_sf"/>
</dbReference>
<gene>
    <name evidence="13" type="ORF">PMH09_07610</name>
</gene>
<dbReference type="Gene3D" id="1.10.287.130">
    <property type="match status" value="1"/>
</dbReference>
<feature type="domain" description="PAS" evidence="11">
    <location>
        <begin position="401"/>
        <end position="450"/>
    </location>
</feature>
<keyword evidence="8" id="KW-0175">Coiled coil</keyword>
<evidence type="ECO:0000256" key="8">
    <source>
        <dbReference type="SAM" id="Coils"/>
    </source>
</evidence>
<dbReference type="Pfam" id="PF02518">
    <property type="entry name" value="HATPase_c"/>
    <property type="match status" value="1"/>
</dbReference>
<dbReference type="InterPro" id="IPR004358">
    <property type="entry name" value="Sig_transdc_His_kin-like_C"/>
</dbReference>
<dbReference type="SUPFAM" id="SSF52172">
    <property type="entry name" value="CheY-like"/>
    <property type="match status" value="2"/>
</dbReference>
<dbReference type="Gene3D" id="3.30.450.40">
    <property type="match status" value="1"/>
</dbReference>
<dbReference type="CDD" id="cd00082">
    <property type="entry name" value="HisKA"/>
    <property type="match status" value="1"/>
</dbReference>
<dbReference type="SMART" id="SM00086">
    <property type="entry name" value="PAC"/>
    <property type="match status" value="4"/>
</dbReference>
<feature type="domain" description="PAS" evidence="11">
    <location>
        <begin position="159"/>
        <end position="228"/>
    </location>
</feature>
<keyword evidence="5" id="KW-0418">Kinase</keyword>
<dbReference type="InterPro" id="IPR000014">
    <property type="entry name" value="PAS"/>
</dbReference>
<keyword evidence="14" id="KW-1185">Reference proteome</keyword>
<name>A0ABT7BV40_9CYAN</name>
<dbReference type="InterPro" id="IPR003018">
    <property type="entry name" value="GAF"/>
</dbReference>
<dbReference type="NCBIfam" id="TIGR00229">
    <property type="entry name" value="sensory_box"/>
    <property type="match status" value="3"/>
</dbReference>
<dbReference type="InterPro" id="IPR013656">
    <property type="entry name" value="PAS_4"/>
</dbReference>
<dbReference type="InterPro" id="IPR011006">
    <property type="entry name" value="CheY-like_superfamily"/>
</dbReference>
<keyword evidence="3 7" id="KW-0597">Phosphoprotein</keyword>
<dbReference type="EC" id="2.7.13.3" evidence="2"/>
<dbReference type="InterPro" id="IPR003594">
    <property type="entry name" value="HATPase_dom"/>
</dbReference>
<dbReference type="SUPFAM" id="SSF55874">
    <property type="entry name" value="ATPase domain of HSP90 chaperone/DNA topoisomerase II/histidine kinase"/>
    <property type="match status" value="1"/>
</dbReference>
<dbReference type="InterPro" id="IPR000700">
    <property type="entry name" value="PAS-assoc_C"/>
</dbReference>
<reference evidence="13 14" key="1">
    <citation type="submission" date="2023-01" db="EMBL/GenBank/DDBJ databases">
        <title>Novel diversity within Roseofilum (Cyanobacteria; Desertifilaceae) from marine benthic mats with descriptions of four novel species.</title>
        <authorList>
            <person name="Wang Y."/>
            <person name="Berthold D.E."/>
            <person name="Hu J."/>
            <person name="Lefler F.W."/>
            <person name="Laughinghouse H.D. IV."/>
        </authorList>
    </citation>
    <scope>NUCLEOTIDE SEQUENCE [LARGE SCALE GENOMIC DNA]</scope>
    <source>
        <strain evidence="13 14">BLCC-M143</strain>
    </source>
</reference>
<dbReference type="InterPro" id="IPR001610">
    <property type="entry name" value="PAC"/>
</dbReference>
<dbReference type="SUPFAM" id="SSF55785">
    <property type="entry name" value="PYP-like sensor domain (PAS domain)"/>
    <property type="match status" value="4"/>
</dbReference>
<evidence type="ECO:0000256" key="4">
    <source>
        <dbReference type="ARBA" id="ARBA00022679"/>
    </source>
</evidence>
<evidence type="ECO:0000259" key="12">
    <source>
        <dbReference type="PROSITE" id="PS50113"/>
    </source>
</evidence>
<dbReference type="PRINTS" id="PR00344">
    <property type="entry name" value="BCTRLSENSOR"/>
</dbReference>
<evidence type="ECO:0000256" key="7">
    <source>
        <dbReference type="PROSITE-ProRule" id="PRU00169"/>
    </source>
</evidence>
<dbReference type="EMBL" id="JAQOSQ010000005">
    <property type="protein sequence ID" value="MDJ1183057.1"/>
    <property type="molecule type" value="Genomic_DNA"/>
</dbReference>
<evidence type="ECO:0000259" key="11">
    <source>
        <dbReference type="PROSITE" id="PS50112"/>
    </source>
</evidence>
<dbReference type="SUPFAM" id="SSF55781">
    <property type="entry name" value="GAF domain-like"/>
    <property type="match status" value="1"/>
</dbReference>
<sequence>MLNLTFPMQPTIILVCAQAESCSWFSALAQEQGYQLEFCHDAIALLPRLNRLNASLILLDITQYDGTLDICQQIRNDSRWHDLPIIALNTTDIPFDKGAVFAAGINDYLLAPFHEAEVGAKCQHFIQHYHLQQEHNTLRRSVTQQHYIIEQLEASWGLSEERFHKVFCSSPSLLFLMSYDRGQILEVNQNFVNETGYDREEAIGSSVSQLNFLFSSESWEHIIDILERDKEIINIEILFKNKSDRCRIGLLSAQAINLDGQQYFLFNINDITGLKQSEEFLQKSEAELLTLFAAMDDAIVVLDYHGKYLKIAPTRYSQFQGDRNKQIERYLHEILPEEAADFQLYWTQKVIDEQRTIENLEYRLAMGNQETWFMATVSPLQTNAAVWVSRDITSRKQAEEKVKLFERAIASSTNGIVITDATQPDNPVIYVNPGFEKLTGYTQAEIFGKNCSFLQGNYRDQPGVKLVRDAIRTEKSCRVILRNYRKDNTIFWNDLSLSPVFNDRGKPIYYIGIQTDITELKIAQNALKKQFDRALLIERVTDELRQTLDSQQIFQTAANSIGETFQANRCLIHTYTPSLANPLPLVAEYTALEKSSMRFWNMPVENNPYLSIILAQEDGIAIDNININPLVKKIRPLLINLGIKSILGIRTSYQNQPNGAIFLHQCDWFRQWDKDEVDFLESVASQLGIAINQAQLLDREKERRKELDVQNIRLQQEIGNKNRMERALRESESNYRELVHNANSMIVRIDCQGKIVFFNEFAREFFGYSENEIIGQDFQEIIVSILDSEDMPVQPTIFDILKCPEQYPNHESKHQLRNGDRVWIQWTNRALLDERGELAGLLSVGIDTTERKQAQIELQKAKHSAELANLTKSQFIARMSHELRTPLNAILGFTQMLLQRPRLDREQNDYLNIINRSGEHLLNLINDILSLSKIEAGKISINRSCLSLHTLMYEVQDMLRLKAEQKGLKIHIKIDERTPEWVIADEGKLRQILMNLLSNSVKFTREGKIELRVCALPEENSLNQQQFYWEIEDTGEGIESEELPLLFEPFIQTESGKKSGQGTGLGLTICKQLIQLMSGNIQVLSELDRGTLVKLNLPLHLASSTEIPQIEEKKRAIALAPNQPSYRILVVDDSWENRHLLVKQLEPLGFTVREAENGEQAIALWSSWSPDFIWMDLQMPVMNGYQATRQIRDRERQEQRPCPIPIIALTASVLDENRTSIQDVGCNELVYKPVTQDTLLQKMADYLGIEYIYESAREEITINEFSYSPNLDLTLEDLVMMPIDWIIQLNQATTQADEESIVDLVATLPPSQAPLGDAISSLVARYHFEQLLEATAEAIDHLRQLED</sequence>
<dbReference type="InterPro" id="IPR035965">
    <property type="entry name" value="PAS-like_dom_sf"/>
</dbReference>
<evidence type="ECO:0000256" key="5">
    <source>
        <dbReference type="ARBA" id="ARBA00022777"/>
    </source>
</evidence>
<dbReference type="Gene3D" id="3.30.450.20">
    <property type="entry name" value="PAS domain"/>
    <property type="match status" value="4"/>
</dbReference>
<dbReference type="CDD" id="cd17546">
    <property type="entry name" value="REC_hyHK_CKI1_RcsC-like"/>
    <property type="match status" value="1"/>
</dbReference>
<proteinExistence type="predicted"/>
<dbReference type="Gene3D" id="3.40.50.2300">
    <property type="match status" value="2"/>
</dbReference>
<feature type="domain" description="PAC" evidence="12">
    <location>
        <begin position="808"/>
        <end position="860"/>
    </location>
</feature>
<evidence type="ECO:0000256" key="3">
    <source>
        <dbReference type="ARBA" id="ARBA00022553"/>
    </source>
</evidence>
<evidence type="ECO:0000259" key="10">
    <source>
        <dbReference type="PROSITE" id="PS50110"/>
    </source>
</evidence>
<dbReference type="Gene3D" id="3.30.565.10">
    <property type="entry name" value="Histidine kinase-like ATPase, C-terminal domain"/>
    <property type="match status" value="1"/>
</dbReference>
<dbReference type="CDD" id="cd16922">
    <property type="entry name" value="HATPase_EvgS-ArcB-TorS-like"/>
    <property type="match status" value="1"/>
</dbReference>
<feature type="domain" description="Histidine kinase" evidence="9">
    <location>
        <begin position="878"/>
        <end position="1101"/>
    </location>
</feature>
<evidence type="ECO:0000313" key="13">
    <source>
        <dbReference type="EMBL" id="MDJ1183057.1"/>
    </source>
</evidence>
<dbReference type="Proteomes" id="UP001232992">
    <property type="component" value="Unassembled WGS sequence"/>
</dbReference>
<dbReference type="SMART" id="SM00448">
    <property type="entry name" value="REC"/>
    <property type="match status" value="2"/>
</dbReference>
<evidence type="ECO:0000256" key="1">
    <source>
        <dbReference type="ARBA" id="ARBA00000085"/>
    </source>
</evidence>
<feature type="domain" description="Response regulatory" evidence="10">
    <location>
        <begin position="11"/>
        <end position="126"/>
    </location>
</feature>
<dbReference type="PANTHER" id="PTHR43047:SF72">
    <property type="entry name" value="OSMOSENSING HISTIDINE PROTEIN KINASE SLN1"/>
    <property type="match status" value="1"/>
</dbReference>
<organism evidence="13 14">
    <name type="scientific">Roseofilum casamattae BLCC-M143</name>
    <dbReference type="NCBI Taxonomy" id="3022442"/>
    <lineage>
        <taxon>Bacteria</taxon>
        <taxon>Bacillati</taxon>
        <taxon>Cyanobacteriota</taxon>
        <taxon>Cyanophyceae</taxon>
        <taxon>Desertifilales</taxon>
        <taxon>Desertifilaceae</taxon>
        <taxon>Roseofilum</taxon>
        <taxon>Roseofilum casamattae</taxon>
    </lineage>
</organism>
<feature type="domain" description="Response regulatory" evidence="10">
    <location>
        <begin position="1127"/>
        <end position="1247"/>
    </location>
</feature>
<keyword evidence="6" id="KW-0902">Two-component regulatory system</keyword>
<dbReference type="SMART" id="SM00091">
    <property type="entry name" value="PAS"/>
    <property type="match status" value="4"/>
</dbReference>
<evidence type="ECO:0000256" key="2">
    <source>
        <dbReference type="ARBA" id="ARBA00012438"/>
    </source>
</evidence>
<dbReference type="PROSITE" id="PS50112">
    <property type="entry name" value="PAS"/>
    <property type="match status" value="3"/>
</dbReference>
<comment type="catalytic activity">
    <reaction evidence="1">
        <text>ATP + protein L-histidine = ADP + protein N-phospho-L-histidine.</text>
        <dbReference type="EC" id="2.7.13.3"/>
    </reaction>
</comment>
<dbReference type="InterPro" id="IPR005467">
    <property type="entry name" value="His_kinase_dom"/>
</dbReference>
<evidence type="ECO:0000259" key="9">
    <source>
        <dbReference type="PROSITE" id="PS50109"/>
    </source>
</evidence>
<dbReference type="Pfam" id="PF08448">
    <property type="entry name" value="PAS_4"/>
    <property type="match status" value="2"/>
</dbReference>
<comment type="caution">
    <text evidence="13">The sequence shown here is derived from an EMBL/GenBank/DDBJ whole genome shotgun (WGS) entry which is preliminary data.</text>
</comment>
<keyword evidence="4" id="KW-0808">Transferase</keyword>
<protein>
    <recommendedName>
        <fullName evidence="2">histidine kinase</fullName>
        <ecNumber evidence="2">2.7.13.3</ecNumber>
    </recommendedName>
</protein>
<dbReference type="Pfam" id="PF01590">
    <property type="entry name" value="GAF"/>
    <property type="match status" value="1"/>
</dbReference>
<dbReference type="SMART" id="SM00065">
    <property type="entry name" value="GAF"/>
    <property type="match status" value="1"/>
</dbReference>
<feature type="domain" description="PAS" evidence="11">
    <location>
        <begin position="731"/>
        <end position="790"/>
    </location>
</feature>
<dbReference type="PANTHER" id="PTHR43047">
    <property type="entry name" value="TWO-COMPONENT HISTIDINE PROTEIN KINASE"/>
    <property type="match status" value="1"/>
</dbReference>